<feature type="compositionally biased region" description="Basic and acidic residues" evidence="1">
    <location>
        <begin position="112"/>
        <end position="125"/>
    </location>
</feature>
<comment type="caution">
    <text evidence="2">The sequence shown here is derived from an EMBL/GenBank/DDBJ whole genome shotgun (WGS) entry which is preliminary data.</text>
</comment>
<dbReference type="Proteomes" id="UP001264980">
    <property type="component" value="Unassembled WGS sequence"/>
</dbReference>
<name>A0ABU1R946_9BACT</name>
<keyword evidence="3" id="KW-1185">Reference proteome</keyword>
<sequence length="125" mass="14247">MNKKYVIQAFEMKLKGRFDLLARFYGDYLFQIPAKIIIQQVKDELGIDINEDAIYNLNRRRKNRLVTLQASPLPATSHDAGAPPPPLPKQSHPSAPPEQDWGSIVENATKQPKRENDKGLDFTDF</sequence>
<dbReference type="EMBL" id="JAVDTI010000012">
    <property type="protein sequence ID" value="MDR6809732.1"/>
    <property type="molecule type" value="Genomic_DNA"/>
</dbReference>
<accession>A0ABU1R946</accession>
<proteinExistence type="predicted"/>
<gene>
    <name evidence="2" type="ORF">J2W84_006808</name>
</gene>
<reference evidence="2 3" key="1">
    <citation type="submission" date="2023-07" db="EMBL/GenBank/DDBJ databases">
        <title>Sorghum-associated microbial communities from plants grown in Nebraska, USA.</title>
        <authorList>
            <person name="Schachtman D."/>
        </authorList>
    </citation>
    <scope>NUCLEOTIDE SEQUENCE [LARGE SCALE GENOMIC DNA]</scope>
    <source>
        <strain evidence="2 3">BE57</strain>
    </source>
</reference>
<feature type="region of interest" description="Disordered" evidence="1">
    <location>
        <begin position="68"/>
        <end position="125"/>
    </location>
</feature>
<protein>
    <submittedName>
        <fullName evidence="2">Uncharacterized protein</fullName>
    </submittedName>
</protein>
<dbReference type="RefSeq" id="WP_309993612.1">
    <property type="nucleotide sequence ID" value="NZ_JAVDTI010000012.1"/>
</dbReference>
<evidence type="ECO:0000313" key="3">
    <source>
        <dbReference type="Proteomes" id="UP001264980"/>
    </source>
</evidence>
<organism evidence="2 3">
    <name type="scientific">Dyadobacter fermentans</name>
    <dbReference type="NCBI Taxonomy" id="94254"/>
    <lineage>
        <taxon>Bacteria</taxon>
        <taxon>Pseudomonadati</taxon>
        <taxon>Bacteroidota</taxon>
        <taxon>Cytophagia</taxon>
        <taxon>Cytophagales</taxon>
        <taxon>Spirosomataceae</taxon>
        <taxon>Dyadobacter</taxon>
    </lineage>
</organism>
<evidence type="ECO:0000256" key="1">
    <source>
        <dbReference type="SAM" id="MobiDB-lite"/>
    </source>
</evidence>
<evidence type="ECO:0000313" key="2">
    <source>
        <dbReference type="EMBL" id="MDR6809732.1"/>
    </source>
</evidence>